<dbReference type="InterPro" id="IPR026935">
    <property type="entry name" value="BtrH_N"/>
</dbReference>
<dbReference type="Pfam" id="PF16169">
    <property type="entry name" value="DUF4872"/>
    <property type="match status" value="1"/>
</dbReference>
<dbReference type="STRING" id="1817764.A2637_00685"/>
<name>A0A1F6TH96_9PROT</name>
<dbReference type="AlphaFoldDB" id="A0A1F6TH96"/>
<dbReference type="Proteomes" id="UP000179360">
    <property type="component" value="Unassembled WGS sequence"/>
</dbReference>
<dbReference type="Pfam" id="PF14399">
    <property type="entry name" value="BtrH_N"/>
    <property type="match status" value="1"/>
</dbReference>
<reference evidence="3 4" key="1">
    <citation type="journal article" date="2016" name="Nat. Commun.">
        <title>Thousands of microbial genomes shed light on interconnected biogeochemical processes in an aquifer system.</title>
        <authorList>
            <person name="Anantharaman K."/>
            <person name="Brown C.T."/>
            <person name="Hug L.A."/>
            <person name="Sharon I."/>
            <person name="Castelle C.J."/>
            <person name="Probst A.J."/>
            <person name="Thomas B.C."/>
            <person name="Singh A."/>
            <person name="Wilkins M.J."/>
            <person name="Karaoz U."/>
            <person name="Brodie E.L."/>
            <person name="Williams K.H."/>
            <person name="Hubbard S.S."/>
            <person name="Banfield J.F."/>
        </authorList>
    </citation>
    <scope>NUCLEOTIDE SEQUENCE [LARGE SCALE GENOMIC DNA]</scope>
</reference>
<sequence length="333" mass="36898">MTAPVFEHRHSAHCESGTISALLRHGGLRLSEPLAFGLGGGLFFLHVPFLRMGGIPLTAYRDAPGAIIKNLCRRLGVRLRAHRYRDPDAGMRALDDFLAHGLPVGLQTNVFWLTYFPPDMRFQFNAHNLVAYGKQGDDYLLSDPVGEHPVTCSAADLRRARFAKGLFAPKGLIYYPEYIPAAPDLPAALRDAIRTTSKRMLDIPIPFMGVRGIRRLAGQIERWPRKYGVERARLCVGSVVRMQEEIGTGGAGFRFLYAAFLQEAAGILNQPALAEVSQRLTETGDRWREFALQGAQLCKGRGEGAAVYRELAALLHDCAGREEKIFRALRATV</sequence>
<evidence type="ECO:0000259" key="2">
    <source>
        <dbReference type="Pfam" id="PF16169"/>
    </source>
</evidence>
<gene>
    <name evidence="3" type="ORF">A2637_00685</name>
</gene>
<feature type="domain" description="Butirosin biosynthesis protein H N-terminal" evidence="1">
    <location>
        <begin position="13"/>
        <end position="144"/>
    </location>
</feature>
<organism evidence="3 4">
    <name type="scientific">Candidatus Muproteobacteria bacterium RIFCSPHIGHO2_01_FULL_65_16</name>
    <dbReference type="NCBI Taxonomy" id="1817764"/>
    <lineage>
        <taxon>Bacteria</taxon>
        <taxon>Pseudomonadati</taxon>
        <taxon>Pseudomonadota</taxon>
        <taxon>Candidatus Muproteobacteria</taxon>
    </lineage>
</organism>
<dbReference type="EMBL" id="MFSY01000122">
    <property type="protein sequence ID" value="OGI44484.1"/>
    <property type="molecule type" value="Genomic_DNA"/>
</dbReference>
<proteinExistence type="predicted"/>
<feature type="domain" description="DUF4872" evidence="2">
    <location>
        <begin position="156"/>
        <end position="329"/>
    </location>
</feature>
<evidence type="ECO:0000259" key="1">
    <source>
        <dbReference type="Pfam" id="PF14399"/>
    </source>
</evidence>
<evidence type="ECO:0000313" key="3">
    <source>
        <dbReference type="EMBL" id="OGI44484.1"/>
    </source>
</evidence>
<protein>
    <submittedName>
        <fullName evidence="3">Peptidase</fullName>
    </submittedName>
</protein>
<accession>A0A1F6TH96</accession>
<dbReference type="InterPro" id="IPR032369">
    <property type="entry name" value="DUF4872"/>
</dbReference>
<evidence type="ECO:0000313" key="4">
    <source>
        <dbReference type="Proteomes" id="UP000179360"/>
    </source>
</evidence>
<comment type="caution">
    <text evidence="3">The sequence shown here is derived from an EMBL/GenBank/DDBJ whole genome shotgun (WGS) entry which is preliminary data.</text>
</comment>